<keyword evidence="3" id="KW-1185">Reference proteome</keyword>
<evidence type="ECO:0000256" key="1">
    <source>
        <dbReference type="SAM" id="MobiDB-lite"/>
    </source>
</evidence>
<proteinExistence type="predicted"/>
<gene>
    <name evidence="2" type="ORF">BcabD6B2_23630</name>
</gene>
<dbReference type="Proteomes" id="UP001497744">
    <property type="component" value="Unassembled WGS sequence"/>
</dbReference>
<protein>
    <submittedName>
        <fullName evidence="2">AMP-binding domain containing protein</fullName>
    </submittedName>
</protein>
<dbReference type="RefSeq" id="XP_067714997.1">
    <property type="nucleotide sequence ID" value="XM_067858896.1"/>
</dbReference>
<evidence type="ECO:0000313" key="2">
    <source>
        <dbReference type="EMBL" id="GIX62928.1"/>
    </source>
</evidence>
<comment type="caution">
    <text evidence="2">The sequence shown here is derived from an EMBL/GenBank/DDBJ whole genome shotgun (WGS) entry which is preliminary data.</text>
</comment>
<dbReference type="AlphaFoldDB" id="A0AAV4LT39"/>
<name>A0AAV4LT39_BABCB</name>
<dbReference type="GeneID" id="94194409"/>
<feature type="region of interest" description="Disordered" evidence="1">
    <location>
        <begin position="210"/>
        <end position="257"/>
    </location>
</feature>
<reference evidence="2 3" key="1">
    <citation type="submission" date="2021-06" db="EMBL/GenBank/DDBJ databases">
        <title>Genome sequence of Babesia caballi.</title>
        <authorList>
            <person name="Yamagishi J."/>
            <person name="Kidaka T."/>
            <person name="Ochi A."/>
        </authorList>
    </citation>
    <scope>NUCLEOTIDE SEQUENCE [LARGE SCALE GENOMIC DNA]</scope>
    <source>
        <strain evidence="2">USDA-D6B2</strain>
    </source>
</reference>
<organism evidence="2 3">
    <name type="scientific">Babesia caballi</name>
    <dbReference type="NCBI Taxonomy" id="5871"/>
    <lineage>
        <taxon>Eukaryota</taxon>
        <taxon>Sar</taxon>
        <taxon>Alveolata</taxon>
        <taxon>Apicomplexa</taxon>
        <taxon>Aconoidasida</taxon>
        <taxon>Piroplasmida</taxon>
        <taxon>Babesiidae</taxon>
        <taxon>Babesia</taxon>
    </lineage>
</organism>
<dbReference type="EMBL" id="BPLF01000002">
    <property type="protein sequence ID" value="GIX62928.1"/>
    <property type="molecule type" value="Genomic_DNA"/>
</dbReference>
<evidence type="ECO:0000313" key="3">
    <source>
        <dbReference type="Proteomes" id="UP001497744"/>
    </source>
</evidence>
<accession>A0AAV4LT39</accession>
<sequence>MACNFVIHEPKTLKEALELLDVLHKSVGGAIRGVQKVFNKTLSNGTAAFSNLQSALYHASNLRARIVGYATASNYRSYGKLKNSGDDEECGSEIIAILRSLLPKLIETLKFLLKEVKINIDDGWGMQTCNGRMPSAFISNKKDLHKWLTSQHPTVGSPLPGGYEAYKLMGSTGDSLSASLVTLLKDQNSGLYQLNKDISKINVTREVREKNHNKQKILRGSAQPSPPSQYQTTTNDGMVYQPEQPPAEDQPAQNTGYSSTATIGGAVGATGLVGGGAAVYFLNIGGIRTLIAG</sequence>